<evidence type="ECO:0000256" key="4">
    <source>
        <dbReference type="SAM" id="MobiDB-lite"/>
    </source>
</evidence>
<protein>
    <recommendedName>
        <fullName evidence="2">PIH1 domain-containing protein 1</fullName>
    </recommendedName>
</protein>
<dbReference type="InterPro" id="IPR050734">
    <property type="entry name" value="PIH1/Kintoun_subfamily"/>
</dbReference>
<evidence type="ECO:0000313" key="7">
    <source>
        <dbReference type="EMBL" id="JAP78876.1"/>
    </source>
</evidence>
<dbReference type="Pfam" id="PF08190">
    <property type="entry name" value="PIH1"/>
    <property type="match status" value="1"/>
</dbReference>
<dbReference type="InterPro" id="IPR012981">
    <property type="entry name" value="PIH1_N"/>
</dbReference>
<comment type="function">
    <text evidence="3">Involved in the assembly of C/D box small nucleolar ribonucleoprotein (snoRNP) particles. Recruits the SWI/SNF complex to the core promoter of rRNA genes and enhances pre-rRNA transcription. Mediates interaction of TELO2 with the R2TP complex which is necessary for the stability of MTOR and SMG1. Positively regulates the assembly and activity of the mTORC1 complex.</text>
</comment>
<feature type="region of interest" description="Disordered" evidence="4">
    <location>
        <begin position="295"/>
        <end position="347"/>
    </location>
</feature>
<dbReference type="InterPro" id="IPR041442">
    <property type="entry name" value="PIH1D1/2/3_CS-like"/>
</dbReference>
<feature type="domain" description="PIH1D1/2/3 CS-like" evidence="6">
    <location>
        <begin position="365"/>
        <end position="432"/>
    </location>
</feature>
<accession>A0A131YLD3</accession>
<dbReference type="EMBL" id="GEDV01009681">
    <property type="protein sequence ID" value="JAP78876.1"/>
    <property type="molecule type" value="Transcribed_RNA"/>
</dbReference>
<dbReference type="PANTHER" id="PTHR22997:SF0">
    <property type="entry name" value="PIH1 DOMAIN-CONTAINING PROTEIN 1"/>
    <property type="match status" value="1"/>
</dbReference>
<proteinExistence type="inferred from homology"/>
<feature type="compositionally biased region" description="Basic residues" evidence="4">
    <location>
        <begin position="63"/>
        <end position="77"/>
    </location>
</feature>
<feature type="compositionally biased region" description="Basic and acidic residues" evidence="4">
    <location>
        <begin position="41"/>
        <end position="53"/>
    </location>
</feature>
<name>A0A131YLD3_RHIAP</name>
<dbReference type="GO" id="GO:1990904">
    <property type="term" value="C:ribonucleoprotein complex"/>
    <property type="evidence" value="ECO:0007669"/>
    <property type="project" value="TreeGrafter"/>
</dbReference>
<comment type="similarity">
    <text evidence="1">Belongs to the PIH1 family.</text>
</comment>
<dbReference type="GO" id="GO:0006364">
    <property type="term" value="P:rRNA processing"/>
    <property type="evidence" value="ECO:0007669"/>
    <property type="project" value="TreeGrafter"/>
</dbReference>
<sequence>MDTEQLARIERRRALARERQRRRRENLAVRAAEAQAKRQRREQDPELRQREAQAQRQRSAANPHHRAQQAQAARRRREANPQLRVQQAIAARLQREVNLEVRQHDAHASCQQQQLPETKVADARLKHDFVVHTFGLNCKADEEFRQFVKTLSNESGAPKLKSKSIKPAPGFCIKTKDSSNGSKLFINICHTPELPEPQDISDEELMHILGSDDPTTYRVPLSLGLPHEEVDKNGAPCTAYDVIINEAFFRKISSNELFKTFLITVALDGIEEKYKAHPDRESYVVLKNKLYMGTMPDHSIQDRKGPLISELPTGQKQPTSSSSGGGDGDGDESVSNSGSDDSSALSCRGSAKVDLTRHTLPGQRDTLVARFSLPAVKSGSSLVLDMADDHVRLTSEDPKYTFDFYLPFSVDEDASVAEFNTKHQVLTVTVPILPEES</sequence>
<dbReference type="PANTHER" id="PTHR22997">
    <property type="entry name" value="PIH1 DOMAIN-CONTAINING PROTEIN 1"/>
    <property type="match status" value="1"/>
</dbReference>
<evidence type="ECO:0000256" key="1">
    <source>
        <dbReference type="ARBA" id="ARBA00008511"/>
    </source>
</evidence>
<dbReference type="GO" id="GO:0097255">
    <property type="term" value="C:R2TP complex"/>
    <property type="evidence" value="ECO:0007669"/>
    <property type="project" value="TreeGrafter"/>
</dbReference>
<evidence type="ECO:0000256" key="3">
    <source>
        <dbReference type="ARBA" id="ARBA00046233"/>
    </source>
</evidence>
<dbReference type="Pfam" id="PF18201">
    <property type="entry name" value="PIH1_CS"/>
    <property type="match status" value="1"/>
</dbReference>
<dbReference type="GO" id="GO:0005737">
    <property type="term" value="C:cytoplasm"/>
    <property type="evidence" value="ECO:0007669"/>
    <property type="project" value="TreeGrafter"/>
</dbReference>
<organism evidence="7">
    <name type="scientific">Rhipicephalus appendiculatus</name>
    <name type="common">Brown ear tick</name>
    <dbReference type="NCBI Taxonomy" id="34631"/>
    <lineage>
        <taxon>Eukaryota</taxon>
        <taxon>Metazoa</taxon>
        <taxon>Ecdysozoa</taxon>
        <taxon>Arthropoda</taxon>
        <taxon>Chelicerata</taxon>
        <taxon>Arachnida</taxon>
        <taxon>Acari</taxon>
        <taxon>Parasitiformes</taxon>
        <taxon>Ixodida</taxon>
        <taxon>Ixodoidea</taxon>
        <taxon>Ixodidae</taxon>
        <taxon>Rhipicephalinae</taxon>
        <taxon>Rhipicephalus</taxon>
        <taxon>Rhipicephalus</taxon>
    </lineage>
</organism>
<evidence type="ECO:0000259" key="6">
    <source>
        <dbReference type="Pfam" id="PF18201"/>
    </source>
</evidence>
<feature type="compositionally biased region" description="Low complexity" evidence="4">
    <location>
        <begin position="333"/>
        <end position="343"/>
    </location>
</feature>
<feature type="region of interest" description="Disordered" evidence="4">
    <location>
        <begin position="16"/>
        <end position="84"/>
    </location>
</feature>
<reference evidence="7" key="1">
    <citation type="journal article" date="2016" name="Ticks Tick Borne Dis.">
        <title>De novo assembly and annotation of the salivary gland transcriptome of Rhipicephalus appendiculatus male and female ticks during blood feeding.</title>
        <authorList>
            <person name="de Castro M.H."/>
            <person name="de Klerk D."/>
            <person name="Pienaar R."/>
            <person name="Latif A.A."/>
            <person name="Rees D.J."/>
            <person name="Mans B.J."/>
        </authorList>
    </citation>
    <scope>NUCLEOTIDE SEQUENCE</scope>
    <source>
        <tissue evidence="7">Salivary glands</tissue>
    </source>
</reference>
<feature type="domain" description="PIH1 N-terminal" evidence="5">
    <location>
        <begin position="143"/>
        <end position="304"/>
    </location>
</feature>
<dbReference type="AlphaFoldDB" id="A0A131YLD3"/>
<evidence type="ECO:0000259" key="5">
    <source>
        <dbReference type="Pfam" id="PF08190"/>
    </source>
</evidence>
<evidence type="ECO:0000256" key="2">
    <source>
        <dbReference type="ARBA" id="ARBA00040540"/>
    </source>
</evidence>
<dbReference type="GO" id="GO:0000492">
    <property type="term" value="P:box C/D snoRNP assembly"/>
    <property type="evidence" value="ECO:0007669"/>
    <property type="project" value="TreeGrafter"/>
</dbReference>